<dbReference type="Gene3D" id="3.30.70.1230">
    <property type="entry name" value="Nucleotide cyclase"/>
    <property type="match status" value="1"/>
</dbReference>
<gene>
    <name evidence="9" type="ORF">COB67_03545</name>
</gene>
<dbReference type="GO" id="GO:0006171">
    <property type="term" value="P:cAMP biosynthetic process"/>
    <property type="evidence" value="ECO:0007669"/>
    <property type="project" value="TreeGrafter"/>
</dbReference>
<accession>A0A2A4T8M1</accession>
<dbReference type="Proteomes" id="UP000218113">
    <property type="component" value="Unassembled WGS sequence"/>
</dbReference>
<evidence type="ECO:0000256" key="6">
    <source>
        <dbReference type="ARBA" id="ARBA00023136"/>
    </source>
</evidence>
<dbReference type="SMART" id="SM01080">
    <property type="entry name" value="CHASE2"/>
    <property type="match status" value="1"/>
</dbReference>
<comment type="subcellular location">
    <subcellularLocation>
        <location evidence="1">Cell envelope</location>
    </subcellularLocation>
</comment>
<dbReference type="Pfam" id="PF05226">
    <property type="entry name" value="CHASE2"/>
    <property type="match status" value="1"/>
</dbReference>
<evidence type="ECO:0000313" key="9">
    <source>
        <dbReference type="EMBL" id="PCI29691.1"/>
    </source>
</evidence>
<dbReference type="PROSITE" id="PS51257">
    <property type="entry name" value="PROKAR_LIPOPROTEIN"/>
    <property type="match status" value="1"/>
</dbReference>
<evidence type="ECO:0000313" key="10">
    <source>
        <dbReference type="Proteomes" id="UP000218113"/>
    </source>
</evidence>
<keyword evidence="6 7" id="KW-0472">Membrane</keyword>
<evidence type="ECO:0000259" key="8">
    <source>
        <dbReference type="PROSITE" id="PS50125"/>
    </source>
</evidence>
<evidence type="ECO:0000256" key="5">
    <source>
        <dbReference type="ARBA" id="ARBA00022989"/>
    </source>
</evidence>
<dbReference type="EMBL" id="NVSR01000011">
    <property type="protein sequence ID" value="PCI29691.1"/>
    <property type="molecule type" value="Genomic_DNA"/>
</dbReference>
<dbReference type="GO" id="GO:0035556">
    <property type="term" value="P:intracellular signal transduction"/>
    <property type="evidence" value="ECO:0007669"/>
    <property type="project" value="InterPro"/>
</dbReference>
<keyword evidence="3" id="KW-1003">Cell membrane</keyword>
<evidence type="ECO:0000256" key="2">
    <source>
        <dbReference type="ARBA" id="ARBA00005381"/>
    </source>
</evidence>
<reference evidence="10" key="1">
    <citation type="submission" date="2017-08" db="EMBL/GenBank/DDBJ databases">
        <title>A dynamic microbial community with high functional redundancy inhabits the cold, oxic subseafloor aquifer.</title>
        <authorList>
            <person name="Tully B.J."/>
            <person name="Wheat C.G."/>
            <person name="Glazer B.T."/>
            <person name="Huber J.A."/>
        </authorList>
    </citation>
    <scope>NUCLEOTIDE SEQUENCE [LARGE SCALE GENOMIC DNA]</scope>
</reference>
<comment type="similarity">
    <text evidence="2">Belongs to the adenylyl cyclase class-3 family.</text>
</comment>
<name>A0A2A4T8M1_9DELT</name>
<dbReference type="InterPro" id="IPR050697">
    <property type="entry name" value="Adenylyl/Guanylyl_Cyclase_3/4"/>
</dbReference>
<comment type="caution">
    <text evidence="9">The sequence shown here is derived from an EMBL/GenBank/DDBJ whole genome shotgun (WGS) entry which is preliminary data.</text>
</comment>
<organism evidence="9 10">
    <name type="scientific">SAR324 cluster bacterium</name>
    <dbReference type="NCBI Taxonomy" id="2024889"/>
    <lineage>
        <taxon>Bacteria</taxon>
        <taxon>Deltaproteobacteria</taxon>
        <taxon>SAR324 cluster</taxon>
    </lineage>
</organism>
<dbReference type="InterPro" id="IPR007890">
    <property type="entry name" value="CHASE2"/>
</dbReference>
<proteinExistence type="inferred from homology"/>
<feature type="transmembrane region" description="Helical" evidence="7">
    <location>
        <begin position="415"/>
        <end position="434"/>
    </location>
</feature>
<evidence type="ECO:0000256" key="1">
    <source>
        <dbReference type="ARBA" id="ARBA00004196"/>
    </source>
</evidence>
<dbReference type="InterPro" id="IPR029787">
    <property type="entry name" value="Nucleotide_cyclase"/>
</dbReference>
<protein>
    <recommendedName>
        <fullName evidence="8">Guanylate cyclase domain-containing protein</fullName>
    </recommendedName>
</protein>
<dbReference type="InterPro" id="IPR001054">
    <property type="entry name" value="A/G_cyclase"/>
</dbReference>
<dbReference type="PROSITE" id="PS50125">
    <property type="entry name" value="GUANYLATE_CYCLASE_2"/>
    <property type="match status" value="1"/>
</dbReference>
<dbReference type="CDD" id="cd07302">
    <property type="entry name" value="CHD"/>
    <property type="match status" value="1"/>
</dbReference>
<feature type="transmembrane region" description="Helical" evidence="7">
    <location>
        <begin position="387"/>
        <end position="408"/>
    </location>
</feature>
<dbReference type="SUPFAM" id="SSF55073">
    <property type="entry name" value="Nucleotide cyclase"/>
    <property type="match status" value="1"/>
</dbReference>
<dbReference type="Pfam" id="PF00211">
    <property type="entry name" value="Guanylate_cyc"/>
    <property type="match status" value="1"/>
</dbReference>
<dbReference type="GO" id="GO:0030313">
    <property type="term" value="C:cell envelope"/>
    <property type="evidence" value="ECO:0007669"/>
    <property type="project" value="UniProtKB-SubCell"/>
</dbReference>
<feature type="domain" description="Guanylate cyclase" evidence="8">
    <location>
        <begin position="505"/>
        <end position="637"/>
    </location>
</feature>
<evidence type="ECO:0000256" key="4">
    <source>
        <dbReference type="ARBA" id="ARBA00022692"/>
    </source>
</evidence>
<dbReference type="PANTHER" id="PTHR43081:SF1">
    <property type="entry name" value="ADENYLATE CYCLASE, TERMINAL-DIFFERENTIATION SPECIFIC"/>
    <property type="match status" value="1"/>
</dbReference>
<dbReference type="GO" id="GO:0004016">
    <property type="term" value="F:adenylate cyclase activity"/>
    <property type="evidence" value="ECO:0007669"/>
    <property type="project" value="UniProtKB-ARBA"/>
</dbReference>
<dbReference type="AlphaFoldDB" id="A0A2A4T8M1"/>
<evidence type="ECO:0000256" key="7">
    <source>
        <dbReference type="SAM" id="Phobius"/>
    </source>
</evidence>
<keyword evidence="5 7" id="KW-1133">Transmembrane helix</keyword>
<evidence type="ECO:0000256" key="3">
    <source>
        <dbReference type="ARBA" id="ARBA00022475"/>
    </source>
</evidence>
<feature type="transmembrane region" description="Helical" evidence="7">
    <location>
        <begin position="12"/>
        <end position="30"/>
    </location>
</feature>
<feature type="transmembrane region" description="Helical" evidence="7">
    <location>
        <begin position="440"/>
        <end position="463"/>
    </location>
</feature>
<keyword evidence="4 7" id="KW-0812">Transmembrane</keyword>
<sequence>MLLKLLRPSGFKISFLITSAFACLFLWNYLNVGTGSFLGLLDKKIIDFILNSRGAVLQTTEIVIADIDTKSVDKYGRWPWGRDIMADLLRELEVHYQVKVFGYDVLFSEQDPNDVTAEKVLRRFYDKASRIKKGDAEFRKHLKDIRYNLSSEMNNDARFGAELSKWDNIVQGYIMFGSGERVQHLSSEQLDAAAALIENSEITIIQGSNHLTYAPIFEAAAIEPNIAALTSPNALSGFFNTVPDPEDGTIRRVHLVWKYKDKYLPSLDLQVLRVYYGKPPIRMKVNEGGIEAIYLGEKEILTNSDGSIMINYQGPSFTFPHYSVADIIERKIPKQALKGKVVLLGASEVGVFDLRTTPVGVDFPGVEVHANLLDNILKDEYFIRSDFVEFLTLLLILFLGLLMGIFLPRLSALPGVLFALILLSSYTGANYWFMKETNSWASFVYVLGTILCNWFAIILYQYFGEEKDKRFIKGAFQQYMSPEVIDQLVQDPSLLQLGGEKKELTAFFSDVQGFSTISEALTPEELVELLNEYLTAMTDIIMKYGGTVDKFEGDAIIAFFGAPVSYSDHAERACLASLEMQEKLVEMRKTWREEGRHELYVRIGLNTGEMVVGNMGSAYRMDYTMMGDAVNLAARLEGVNKEYKTFTMFSEFTYAQVKDRIAVRELDMIRVVGKNEPVRIYEILGTKDKVSQNNRAAYQYFQKGLDLYRAQNWPESRKHFAHCNRMLEGDGASQIFFDRCKDFQMKPPTGDWDGVFQMTNK</sequence>
<dbReference type="SMART" id="SM00044">
    <property type="entry name" value="CYCc"/>
    <property type="match status" value="1"/>
</dbReference>
<dbReference type="PANTHER" id="PTHR43081">
    <property type="entry name" value="ADENYLATE CYCLASE, TERMINAL-DIFFERENTIATION SPECIFIC-RELATED"/>
    <property type="match status" value="1"/>
</dbReference>
<dbReference type="FunFam" id="3.30.70.1230:FF:000016">
    <property type="entry name" value="Adenylate/guanylate cyclase domain-containing protein"/>
    <property type="match status" value="1"/>
</dbReference>